<keyword evidence="6" id="KW-1185">Reference proteome</keyword>
<organism evidence="3 6">
    <name type="scientific">Allacma fusca</name>
    <dbReference type="NCBI Taxonomy" id="39272"/>
    <lineage>
        <taxon>Eukaryota</taxon>
        <taxon>Metazoa</taxon>
        <taxon>Ecdysozoa</taxon>
        <taxon>Arthropoda</taxon>
        <taxon>Hexapoda</taxon>
        <taxon>Collembola</taxon>
        <taxon>Symphypleona</taxon>
        <taxon>Sminthuridae</taxon>
        <taxon>Allacma</taxon>
    </lineage>
</organism>
<evidence type="ECO:0000313" key="4">
    <source>
        <dbReference type="EMBL" id="CAG7818894.1"/>
    </source>
</evidence>
<accession>A0A8J2KD80</accession>
<protein>
    <submittedName>
        <fullName evidence="3">Uncharacterized protein</fullName>
    </submittedName>
</protein>
<evidence type="ECO:0000256" key="1">
    <source>
        <dbReference type="ARBA" id="ARBA00022448"/>
    </source>
</evidence>
<reference evidence="3" key="1">
    <citation type="submission" date="2021-06" db="EMBL/GenBank/DDBJ databases">
        <authorList>
            <person name="Hodson N. C."/>
            <person name="Mongue J. A."/>
            <person name="Jaron S. K."/>
        </authorList>
    </citation>
    <scope>NUCLEOTIDE SEQUENCE</scope>
</reference>
<dbReference type="GO" id="GO:0005319">
    <property type="term" value="F:lipid transporter activity"/>
    <property type="evidence" value="ECO:0007669"/>
    <property type="project" value="TreeGrafter"/>
</dbReference>
<dbReference type="Proteomes" id="UP000708208">
    <property type="component" value="Unassembled WGS sequence"/>
</dbReference>
<dbReference type="GO" id="GO:0140359">
    <property type="term" value="F:ABC-type transporter activity"/>
    <property type="evidence" value="ECO:0007669"/>
    <property type="project" value="InterPro"/>
</dbReference>
<sequence length="29" mass="3193">MLGDPAVIFLDEPTAGMDPVARRHVWNAI</sequence>
<dbReference type="PANTHER" id="PTHR19229:SF36">
    <property type="entry name" value="ATP-BINDING CASSETTE SUB-FAMILY A MEMBER 2"/>
    <property type="match status" value="1"/>
</dbReference>
<evidence type="ECO:0000313" key="3">
    <source>
        <dbReference type="EMBL" id="CAG7734023.1"/>
    </source>
</evidence>
<dbReference type="InterPro" id="IPR026082">
    <property type="entry name" value="ABCA"/>
</dbReference>
<evidence type="ECO:0000313" key="5">
    <source>
        <dbReference type="EMBL" id="CAG7818910.1"/>
    </source>
</evidence>
<feature type="non-terminal residue" evidence="3">
    <location>
        <position position="1"/>
    </location>
</feature>
<dbReference type="GO" id="GO:0016020">
    <property type="term" value="C:membrane"/>
    <property type="evidence" value="ECO:0007669"/>
    <property type="project" value="InterPro"/>
</dbReference>
<keyword evidence="1" id="KW-0813">Transport</keyword>
<gene>
    <name evidence="3" type="ORF">AFUS01_LOCUS22433</name>
    <name evidence="4" type="ORF">AFUS01_LOCUS29371</name>
    <name evidence="5" type="ORF">AFUS01_LOCUS29387</name>
</gene>
<evidence type="ECO:0000256" key="2">
    <source>
        <dbReference type="ARBA" id="ARBA00022737"/>
    </source>
</evidence>
<dbReference type="PANTHER" id="PTHR19229">
    <property type="entry name" value="ATP-BINDING CASSETTE TRANSPORTER SUBFAMILY A ABCA"/>
    <property type="match status" value="1"/>
</dbReference>
<dbReference type="AlphaFoldDB" id="A0A8J2KD80"/>
<dbReference type="EMBL" id="CAJVCH010433881">
    <property type="protein sequence ID" value="CAG7818910.1"/>
    <property type="molecule type" value="Genomic_DNA"/>
</dbReference>
<dbReference type="EMBL" id="CAJVCH010433448">
    <property type="protein sequence ID" value="CAG7818894.1"/>
    <property type="molecule type" value="Genomic_DNA"/>
</dbReference>
<evidence type="ECO:0000313" key="6">
    <source>
        <dbReference type="Proteomes" id="UP000708208"/>
    </source>
</evidence>
<name>A0A8J2KD80_9HEXA</name>
<proteinExistence type="predicted"/>
<dbReference type="EMBL" id="CAJVCH010261050">
    <property type="protein sequence ID" value="CAG7734023.1"/>
    <property type="molecule type" value="Genomic_DNA"/>
</dbReference>
<keyword evidence="2" id="KW-0677">Repeat</keyword>
<feature type="non-terminal residue" evidence="3">
    <location>
        <position position="29"/>
    </location>
</feature>
<comment type="caution">
    <text evidence="3">The sequence shown here is derived from an EMBL/GenBank/DDBJ whole genome shotgun (WGS) entry which is preliminary data.</text>
</comment>